<evidence type="ECO:0000313" key="2">
    <source>
        <dbReference type="Proteomes" id="UP000761534"/>
    </source>
</evidence>
<dbReference type="Proteomes" id="UP000761534">
    <property type="component" value="Unassembled WGS sequence"/>
</dbReference>
<protein>
    <submittedName>
        <fullName evidence="1">Uncharacterized protein</fullName>
    </submittedName>
</protein>
<sequence>MKLEIIGTCVFAGLASAFGPGKLRIESNDTAVDGSYVDIKDQGNVSFAGLLDKKEAKTNKTAVSALPTFEVVEGKLVMKEPQEPKIVGAIGQHNVSEIPVLSFVPTDYPQEVLFNHKNTTHLTAMGMENWYVCNTDENGNIVGFYLLNQYPDKSLDCKPARLVLA</sequence>
<evidence type="ECO:0000313" key="1">
    <source>
        <dbReference type="EMBL" id="KAA8911194.1"/>
    </source>
</evidence>
<comment type="caution">
    <text evidence="1">The sequence shown here is derived from an EMBL/GenBank/DDBJ whole genome shotgun (WGS) entry which is preliminary data.</text>
</comment>
<keyword evidence="2" id="KW-1185">Reference proteome</keyword>
<dbReference type="EMBL" id="SWFS01000291">
    <property type="protein sequence ID" value="KAA8911194.1"/>
    <property type="molecule type" value="Genomic_DNA"/>
</dbReference>
<accession>A0A642V2M5</accession>
<dbReference type="VEuPathDB" id="FungiDB:TRICI_003916"/>
<dbReference type="AlphaFoldDB" id="A0A642V2M5"/>
<name>A0A642V2M5_9ASCO</name>
<gene>
    <name evidence="1" type="ORF">TRICI_003916</name>
</gene>
<reference evidence="1" key="1">
    <citation type="journal article" date="2019" name="G3 (Bethesda)">
        <title>Genome Assemblies of Two Rare Opportunistic Yeast Pathogens: Diutina rugosa (syn. Candida rugosa) and Trichomonascus ciferrii (syn. Candida ciferrii).</title>
        <authorList>
            <person name="Mixao V."/>
            <person name="Saus E."/>
            <person name="Hansen A.P."/>
            <person name="Lass-Florl C."/>
            <person name="Gabaldon T."/>
        </authorList>
    </citation>
    <scope>NUCLEOTIDE SEQUENCE</scope>
    <source>
        <strain evidence="1">CBS 4856</strain>
    </source>
</reference>
<proteinExistence type="predicted"/>
<organism evidence="1 2">
    <name type="scientific">Trichomonascus ciferrii</name>
    <dbReference type="NCBI Taxonomy" id="44093"/>
    <lineage>
        <taxon>Eukaryota</taxon>
        <taxon>Fungi</taxon>
        <taxon>Dikarya</taxon>
        <taxon>Ascomycota</taxon>
        <taxon>Saccharomycotina</taxon>
        <taxon>Dipodascomycetes</taxon>
        <taxon>Dipodascales</taxon>
        <taxon>Trichomonascaceae</taxon>
        <taxon>Trichomonascus</taxon>
        <taxon>Trichomonascus ciferrii complex</taxon>
    </lineage>
</organism>